<dbReference type="GO" id="GO:0045504">
    <property type="term" value="F:dynein heavy chain binding"/>
    <property type="evidence" value="ECO:0007669"/>
    <property type="project" value="TreeGrafter"/>
</dbReference>
<evidence type="ECO:0000256" key="7">
    <source>
        <dbReference type="ARBA" id="ARBA00023273"/>
    </source>
</evidence>
<dbReference type="PROSITE" id="PS50082">
    <property type="entry name" value="WD_REPEATS_2"/>
    <property type="match status" value="1"/>
</dbReference>
<evidence type="ECO:0000256" key="4">
    <source>
        <dbReference type="ARBA" id="ARBA00022701"/>
    </source>
</evidence>
<feature type="compositionally biased region" description="Acidic residues" evidence="9">
    <location>
        <begin position="163"/>
        <end position="174"/>
    </location>
</feature>
<evidence type="ECO:0000256" key="2">
    <source>
        <dbReference type="ARBA" id="ARBA00022490"/>
    </source>
</evidence>
<proteinExistence type="predicted"/>
<dbReference type="OrthoDB" id="10261376at2759"/>
<evidence type="ECO:0000256" key="5">
    <source>
        <dbReference type="ARBA" id="ARBA00022737"/>
    </source>
</evidence>
<comment type="caution">
    <text evidence="10">The sequence shown here is derived from an EMBL/GenBank/DDBJ whole genome shotgun (WGS) entry which is preliminary data.</text>
</comment>
<keyword evidence="2" id="KW-0963">Cytoplasm</keyword>
<dbReference type="InterPro" id="IPR050687">
    <property type="entry name" value="Dynein_IC"/>
</dbReference>
<dbReference type="AlphaFoldDB" id="A0A8J5UU14"/>
<evidence type="ECO:0000313" key="11">
    <source>
        <dbReference type="Proteomes" id="UP000729913"/>
    </source>
</evidence>
<sequence>MPQTMKKSPSKISDISRDLSVARGRTSRMDLVAGDMDWWKGKVFLKPEDQLQLTEAELQEEITKVLTSGDPRTSDALVEWSWKEHKFIKLPNPSNIITIINIPGTLLHRDSEDAKMQLAGGYQAAEELIERKEAIEQVAEIEEDREDDDADDEADGKQGDGAGEQEIEAEEEEIGMGKPKKDMSTQTVPPPIASFNSHVFQWIIFDEYQEDYARQQREKKEKERKQLVPQQQKQQKEEVKKKTPVETVAVHQRMLQAAKTLERMVNQNIYDEISHDYRYWNDPSDEFKDGEGSLLPLWKFQYDKTKKHDVTDICFNARYYDLFAVSFGSLSFDSPVSYGTVCLFSLKNPSYPEWICVTESPKHGGIVWEVRWAPDTEEGNLTFYSVSIDGKINHWVLYQNELGLTTIMTLYLNRSPIPGPDGSFITLKGCGTCLAFHPTDHDIFLVGTEEGTIYKCNSAFSSTYMLTYNEAHNMSVYRIVFNKFNSNIFASCSGDWRIKIWEDNRLEPLFMFDLGVPIGDIQWAPYSSTVLASVSNDGKVTVFDLNVNKYRPICTQPIVSKKRSKLTRLAFNNELPFIIVGDDKGTVNSLKLSPNLRAKVKPTKKQMHLNHAELEAMKLERLLSFVREPPNLTTSKEKKDAK</sequence>
<dbReference type="GO" id="GO:0036157">
    <property type="term" value="C:outer dynein arm"/>
    <property type="evidence" value="ECO:0007669"/>
    <property type="project" value="TreeGrafter"/>
</dbReference>
<dbReference type="PANTHER" id="PTHR12442">
    <property type="entry name" value="DYNEIN INTERMEDIATE CHAIN"/>
    <property type="match status" value="1"/>
</dbReference>
<evidence type="ECO:0000256" key="6">
    <source>
        <dbReference type="ARBA" id="ARBA00023212"/>
    </source>
</evidence>
<keyword evidence="11" id="KW-1185">Reference proteome</keyword>
<feature type="region of interest" description="Disordered" evidence="9">
    <location>
        <begin position="141"/>
        <end position="192"/>
    </location>
</feature>
<evidence type="ECO:0000313" key="10">
    <source>
        <dbReference type="EMBL" id="KAG8042347.1"/>
    </source>
</evidence>
<dbReference type="Pfam" id="PF00400">
    <property type="entry name" value="WD40"/>
    <property type="match status" value="1"/>
</dbReference>
<dbReference type="GO" id="GO:0005874">
    <property type="term" value="C:microtubule"/>
    <property type="evidence" value="ECO:0007669"/>
    <property type="project" value="UniProtKB-KW"/>
</dbReference>
<keyword evidence="7" id="KW-0966">Cell projection</keyword>
<protein>
    <recommendedName>
        <fullName evidence="12">Dynein intermediate chain 2, ciliary</fullName>
    </recommendedName>
</protein>
<keyword evidence="3 8" id="KW-0853">WD repeat</keyword>
<evidence type="ECO:0000256" key="9">
    <source>
        <dbReference type="SAM" id="MobiDB-lite"/>
    </source>
</evidence>
<gene>
    <name evidence="10" type="ORF">G9C98_004981</name>
</gene>
<dbReference type="GO" id="GO:0036158">
    <property type="term" value="P:outer dynein arm assembly"/>
    <property type="evidence" value="ECO:0007669"/>
    <property type="project" value="TreeGrafter"/>
</dbReference>
<evidence type="ECO:0008006" key="12">
    <source>
        <dbReference type="Google" id="ProtNLM"/>
    </source>
</evidence>
<accession>A0A8J5UU14</accession>
<dbReference type="Proteomes" id="UP000729913">
    <property type="component" value="Unassembled WGS sequence"/>
</dbReference>
<evidence type="ECO:0000256" key="8">
    <source>
        <dbReference type="PROSITE-ProRule" id="PRU00221"/>
    </source>
</evidence>
<dbReference type="GO" id="GO:0045503">
    <property type="term" value="F:dynein light chain binding"/>
    <property type="evidence" value="ECO:0007669"/>
    <property type="project" value="TreeGrafter"/>
</dbReference>
<keyword evidence="4" id="KW-0493">Microtubule</keyword>
<name>A0A8J5UU14_9HYME</name>
<keyword evidence="5" id="KW-0677">Repeat</keyword>
<reference evidence="10" key="2">
    <citation type="submission" date="2021-04" db="EMBL/GenBank/DDBJ databases">
        <title>Genome-wide patterns of bracovirus chromosomal integration into multiple host tissues during parasitism.</title>
        <authorList>
            <person name="Chebbi M.A.C."/>
        </authorList>
    </citation>
    <scope>NUCLEOTIDE SEQUENCE</scope>
    <source>
        <tissue evidence="10">Whole body</tissue>
    </source>
</reference>
<dbReference type="PANTHER" id="PTHR12442:SF11">
    <property type="entry name" value="DYNEIN AXONEMAL INTERMEDIATE CHAIN 1"/>
    <property type="match status" value="1"/>
</dbReference>
<feature type="compositionally biased region" description="Basic and acidic residues" evidence="9">
    <location>
        <begin position="215"/>
        <end position="226"/>
    </location>
</feature>
<dbReference type="GO" id="GO:0003341">
    <property type="term" value="P:cilium movement"/>
    <property type="evidence" value="ECO:0007669"/>
    <property type="project" value="TreeGrafter"/>
</dbReference>
<comment type="subcellular location">
    <subcellularLocation>
        <location evidence="1">Cytoplasm</location>
        <location evidence="1">Cytoskeleton</location>
        <location evidence="1">Cilium axoneme</location>
    </subcellularLocation>
</comment>
<feature type="compositionally biased region" description="Acidic residues" evidence="9">
    <location>
        <begin position="141"/>
        <end position="154"/>
    </location>
</feature>
<evidence type="ECO:0000256" key="3">
    <source>
        <dbReference type="ARBA" id="ARBA00022574"/>
    </source>
</evidence>
<dbReference type="EMBL" id="JAAOIC020000002">
    <property type="protein sequence ID" value="KAG8042347.1"/>
    <property type="molecule type" value="Genomic_DNA"/>
</dbReference>
<reference evidence="10" key="1">
    <citation type="submission" date="2020-03" db="EMBL/GenBank/DDBJ databases">
        <authorList>
            <person name="Chebbi M.A."/>
            <person name="Drezen J.M."/>
        </authorList>
    </citation>
    <scope>NUCLEOTIDE SEQUENCE</scope>
    <source>
        <tissue evidence="10">Whole body</tissue>
    </source>
</reference>
<keyword evidence="6" id="KW-0206">Cytoskeleton</keyword>
<evidence type="ECO:0000256" key="1">
    <source>
        <dbReference type="ARBA" id="ARBA00004430"/>
    </source>
</evidence>
<organism evidence="10 11">
    <name type="scientific">Cotesia typhae</name>
    <dbReference type="NCBI Taxonomy" id="2053667"/>
    <lineage>
        <taxon>Eukaryota</taxon>
        <taxon>Metazoa</taxon>
        <taxon>Ecdysozoa</taxon>
        <taxon>Arthropoda</taxon>
        <taxon>Hexapoda</taxon>
        <taxon>Insecta</taxon>
        <taxon>Pterygota</taxon>
        <taxon>Neoptera</taxon>
        <taxon>Endopterygota</taxon>
        <taxon>Hymenoptera</taxon>
        <taxon>Apocrita</taxon>
        <taxon>Ichneumonoidea</taxon>
        <taxon>Braconidae</taxon>
        <taxon>Microgastrinae</taxon>
        <taxon>Cotesia</taxon>
    </lineage>
</organism>
<feature type="repeat" description="WD" evidence="8">
    <location>
        <begin position="469"/>
        <end position="502"/>
    </location>
</feature>
<dbReference type="InterPro" id="IPR001680">
    <property type="entry name" value="WD40_rpt"/>
</dbReference>
<dbReference type="SMART" id="SM00320">
    <property type="entry name" value="WD40"/>
    <property type="match status" value="4"/>
</dbReference>
<feature type="region of interest" description="Disordered" evidence="9">
    <location>
        <begin position="215"/>
        <end position="241"/>
    </location>
</feature>